<evidence type="ECO:0000313" key="1">
    <source>
        <dbReference type="EMBL" id="OXI30941.1"/>
    </source>
</evidence>
<evidence type="ECO:0000313" key="4">
    <source>
        <dbReference type="Proteomes" id="UP000494261"/>
    </source>
</evidence>
<evidence type="ECO:0000313" key="2">
    <source>
        <dbReference type="EMBL" id="VWB74028.1"/>
    </source>
</evidence>
<dbReference type="Proteomes" id="UP000494261">
    <property type="component" value="Unassembled WGS sequence"/>
</dbReference>
<organism evidence="1 3">
    <name type="scientific">Burkholderia aenigmatica</name>
    <dbReference type="NCBI Taxonomy" id="2015348"/>
    <lineage>
        <taxon>Bacteria</taxon>
        <taxon>Pseudomonadati</taxon>
        <taxon>Pseudomonadota</taxon>
        <taxon>Betaproteobacteria</taxon>
        <taxon>Burkholderiales</taxon>
        <taxon>Burkholderiaceae</taxon>
        <taxon>Burkholderia</taxon>
        <taxon>Burkholderia cepacia complex</taxon>
    </lineage>
</organism>
<dbReference type="GeneID" id="99665017"/>
<reference evidence="1" key="1">
    <citation type="submission" date="2017-06" db="EMBL/GenBank/DDBJ databases">
        <authorList>
            <person name="Kim H.J."/>
            <person name="Triplett B.A."/>
        </authorList>
    </citation>
    <scope>NUCLEOTIDE SEQUENCE [LARGE SCALE GENOMIC DNA]</scope>
    <source>
        <strain evidence="1">AU17325</strain>
    </source>
</reference>
<proteinExistence type="predicted"/>
<evidence type="ECO:0000313" key="3">
    <source>
        <dbReference type="Proteomes" id="UP000214600"/>
    </source>
</evidence>
<reference evidence="1 3" key="3">
    <citation type="submission" date="2017-08" db="EMBL/GenBank/DDBJ databases">
        <title>WGS of novel Burkholderia cepaca complex species.</title>
        <authorList>
            <person name="Lipuma J."/>
            <person name="Spilker T."/>
        </authorList>
    </citation>
    <scope>NUCLEOTIDE SEQUENCE [LARGE SCALE GENOMIC DNA]</scope>
    <source>
        <strain evidence="1 3">AU17325</strain>
    </source>
</reference>
<accession>A0A228HLE1</accession>
<accession>A0A6P2LWN9</accession>
<dbReference type="RefSeq" id="WP_089454757.1">
    <property type="nucleotide sequence ID" value="NZ_CABVQC010000021.1"/>
</dbReference>
<sequence length="70" mass="7851">MSERFSKPNMIAALERRAEALQKKHGFNPSNGTAQLTGPLATQEAAVAYGDFRLTLDLIQWIEDGSFFRH</sequence>
<dbReference type="EMBL" id="NKFA01000049">
    <property type="protein sequence ID" value="OXI30941.1"/>
    <property type="molecule type" value="Genomic_DNA"/>
</dbReference>
<reference evidence="3" key="2">
    <citation type="submission" date="2017-06" db="EMBL/GenBank/DDBJ databases">
        <authorList>
            <person name="LiPuma J."/>
            <person name="Spilker T."/>
        </authorList>
    </citation>
    <scope>NUCLEOTIDE SEQUENCE [LARGE SCALE GENOMIC DNA]</scope>
    <source>
        <strain evidence="3">AU17325</strain>
    </source>
</reference>
<dbReference type="EMBL" id="CABVQC010000021">
    <property type="protein sequence ID" value="VWB74028.1"/>
    <property type="molecule type" value="Genomic_DNA"/>
</dbReference>
<reference evidence="2 4" key="4">
    <citation type="submission" date="2019-09" db="EMBL/GenBank/DDBJ databases">
        <authorList>
            <person name="Depoorter E."/>
        </authorList>
    </citation>
    <scope>NUCLEOTIDE SEQUENCE [LARGE SCALE GENOMIC DNA]</scope>
    <source>
        <strain evidence="2">LMG 13014</strain>
    </source>
</reference>
<dbReference type="Proteomes" id="UP000214600">
    <property type="component" value="Unassembled WGS sequence"/>
</dbReference>
<name>A0A228HLE1_9BURK</name>
<dbReference type="AlphaFoldDB" id="A0A228HLE1"/>
<gene>
    <name evidence="2" type="ORF">BLA13014_03374</name>
    <name evidence="1" type="ORF">CFB84_43025</name>
</gene>
<protein>
    <submittedName>
        <fullName evidence="1">Uncharacterized protein</fullName>
    </submittedName>
</protein>